<evidence type="ECO:0000256" key="2">
    <source>
        <dbReference type="SAM" id="SignalP"/>
    </source>
</evidence>
<feature type="chain" id="PRO_5047410585" description="Lipoprotein" evidence="2">
    <location>
        <begin position="22"/>
        <end position="266"/>
    </location>
</feature>
<evidence type="ECO:0000313" key="4">
    <source>
        <dbReference type="Proteomes" id="UP001203423"/>
    </source>
</evidence>
<comment type="caution">
    <text evidence="3">The sequence shown here is derived from an EMBL/GenBank/DDBJ whole genome shotgun (WGS) entry which is preliminary data.</text>
</comment>
<proteinExistence type="predicted"/>
<feature type="compositionally biased region" description="Polar residues" evidence="1">
    <location>
        <begin position="24"/>
        <end position="37"/>
    </location>
</feature>
<feature type="region of interest" description="Disordered" evidence="1">
    <location>
        <begin position="24"/>
        <end position="43"/>
    </location>
</feature>
<gene>
    <name evidence="3" type="ORF">L2764_00290</name>
</gene>
<feature type="signal peptide" evidence="2">
    <location>
        <begin position="1"/>
        <end position="21"/>
    </location>
</feature>
<organism evidence="3 4">
    <name type="scientific">Shewanella surugensis</name>
    <dbReference type="NCBI Taxonomy" id="212020"/>
    <lineage>
        <taxon>Bacteria</taxon>
        <taxon>Pseudomonadati</taxon>
        <taxon>Pseudomonadota</taxon>
        <taxon>Gammaproteobacteria</taxon>
        <taxon>Alteromonadales</taxon>
        <taxon>Shewanellaceae</taxon>
        <taxon>Shewanella</taxon>
    </lineage>
</organism>
<dbReference type="Proteomes" id="UP001203423">
    <property type="component" value="Unassembled WGS sequence"/>
</dbReference>
<accession>A0ABT0L5J4</accession>
<sequence>MKPLAPAIVLPLLLSGQPVIAAPNQNTPDLKSTSQSALKPEVKPELSEQQLSSAISHRLQAQLNDPQLAEELTAFLMQQVLTWKAETRDVKQADSIIAYSFGNRIDEKGNKLPGPMNEQLADLVVDLYNQNPKPVYAQWEVAQAIGDRIAPQFLFSIYPKIDAGGEVIYLNTLGVAEEAARLAKGTKQLGTAIVVAFYDHSLRAVNLSREVGIDAYSPKGYALPNHYDADSGQPWTRSREAFILYEIKTRAAYEAEGLLKTTDSIQ</sequence>
<protein>
    <recommendedName>
        <fullName evidence="5">Lipoprotein</fullName>
    </recommendedName>
</protein>
<reference evidence="3 4" key="1">
    <citation type="submission" date="2022-01" db="EMBL/GenBank/DDBJ databases">
        <title>Whole genome-based taxonomy of the Shewanellaceae.</title>
        <authorList>
            <person name="Martin-Rodriguez A.J."/>
        </authorList>
    </citation>
    <scope>NUCLEOTIDE SEQUENCE [LARGE SCALE GENOMIC DNA]</scope>
    <source>
        <strain evidence="3 4">DSM 17177</strain>
    </source>
</reference>
<evidence type="ECO:0000313" key="3">
    <source>
        <dbReference type="EMBL" id="MCL1122958.1"/>
    </source>
</evidence>
<evidence type="ECO:0008006" key="5">
    <source>
        <dbReference type="Google" id="ProtNLM"/>
    </source>
</evidence>
<keyword evidence="4" id="KW-1185">Reference proteome</keyword>
<dbReference type="EMBL" id="JAKIKS010000001">
    <property type="protein sequence ID" value="MCL1122958.1"/>
    <property type="molecule type" value="Genomic_DNA"/>
</dbReference>
<dbReference type="RefSeq" id="WP_248938237.1">
    <property type="nucleotide sequence ID" value="NZ_JAKIKS010000001.1"/>
</dbReference>
<keyword evidence="2" id="KW-0732">Signal</keyword>
<evidence type="ECO:0000256" key="1">
    <source>
        <dbReference type="SAM" id="MobiDB-lite"/>
    </source>
</evidence>
<name>A0ABT0L5J4_9GAMM</name>